<comment type="catalytic activity">
    <reaction evidence="1">
        <text>7,8-dihydroneopterin = 6-hydroxymethyl-7,8-dihydropterin + glycolaldehyde</text>
        <dbReference type="Rhea" id="RHEA:10540"/>
        <dbReference type="ChEBI" id="CHEBI:17001"/>
        <dbReference type="ChEBI" id="CHEBI:17071"/>
        <dbReference type="ChEBI" id="CHEBI:44841"/>
        <dbReference type="EC" id="4.1.2.25"/>
    </reaction>
</comment>
<evidence type="ECO:0000256" key="6">
    <source>
        <dbReference type="ARBA" id="ARBA00023239"/>
    </source>
</evidence>
<evidence type="ECO:0000259" key="8">
    <source>
        <dbReference type="SMART" id="SM00905"/>
    </source>
</evidence>
<dbReference type="InterPro" id="IPR006157">
    <property type="entry name" value="FolB_dom"/>
</dbReference>
<evidence type="ECO:0000256" key="4">
    <source>
        <dbReference type="ARBA" id="ARBA00013043"/>
    </source>
</evidence>
<comment type="similarity">
    <text evidence="3">Belongs to the DHNA family.</text>
</comment>
<accession>A0A067P9W4</accession>
<dbReference type="InParanoid" id="A0A067P9W4"/>
<sequence length="266" mass="29182">MSLSNTTDKVFVDSLQLSTTIGLDWWQRPRPQPISISVFLHLTPGFLDIAGKMDDVAESIHYGHLSTAIKQLIAGNPDTQFDSPVALAKVAMEEAFKQGGHGVEEVRIVMEAPKLILLADGLFVDMTARRDDRGHPEVKVLIKDLLLAVIIGVNPPEREAKQRVVVNIEVLEQSRPHPVVDYSALIAKVVQRLEPSSYLTLEKFVFQAVRVACLSSEGILAVTVRAQKPSAIAFARSSGVEITRPRSSFIDEMEEDESVSETVGSA</sequence>
<evidence type="ECO:0000313" key="10">
    <source>
        <dbReference type="Proteomes" id="UP000027265"/>
    </source>
</evidence>
<dbReference type="SUPFAM" id="SSF55620">
    <property type="entry name" value="Tetrahydrobiopterin biosynthesis enzymes-like"/>
    <property type="match status" value="2"/>
</dbReference>
<comment type="pathway">
    <text evidence="2">Cofactor biosynthesis; tetrahydrofolate biosynthesis; 2-amino-4-hydroxy-6-hydroxymethyl-7,8-dihydropteridine diphosphate from 7,8-dihydroneopterin triphosphate: step 3/4.</text>
</comment>
<dbReference type="PANTHER" id="PTHR42844:SF1">
    <property type="entry name" value="DIHYDRONEOPTERIN ALDOLASE 1-RELATED"/>
    <property type="match status" value="1"/>
</dbReference>
<dbReference type="HOGENOM" id="CLU_062068_2_0_1"/>
<dbReference type="EMBL" id="KL197758">
    <property type="protein sequence ID" value="KDQ50615.1"/>
    <property type="molecule type" value="Genomic_DNA"/>
</dbReference>
<evidence type="ECO:0000256" key="1">
    <source>
        <dbReference type="ARBA" id="ARBA00001353"/>
    </source>
</evidence>
<dbReference type="Pfam" id="PF02152">
    <property type="entry name" value="FolB"/>
    <property type="match status" value="2"/>
</dbReference>
<name>A0A067P9W4_9AGAM</name>
<keyword evidence="6" id="KW-0456">Lyase</keyword>
<dbReference type="GO" id="GO:0004150">
    <property type="term" value="F:dihydroneopterin aldolase activity"/>
    <property type="evidence" value="ECO:0007669"/>
    <property type="project" value="UniProtKB-EC"/>
</dbReference>
<dbReference type="Proteomes" id="UP000027265">
    <property type="component" value="Unassembled WGS sequence"/>
</dbReference>
<dbReference type="InterPro" id="IPR043133">
    <property type="entry name" value="GTP-CH-I_C/QueF"/>
</dbReference>
<feature type="domain" description="Dihydroneopterin aldolase/epimerase" evidence="8">
    <location>
        <begin position="10"/>
        <end position="128"/>
    </location>
</feature>
<dbReference type="PANTHER" id="PTHR42844">
    <property type="entry name" value="DIHYDRONEOPTERIN ALDOLASE 1-RELATED"/>
    <property type="match status" value="1"/>
</dbReference>
<reference evidence="10" key="1">
    <citation type="journal article" date="2014" name="Proc. Natl. Acad. Sci. U.S.A.">
        <title>Extensive sampling of basidiomycete genomes demonstrates inadequacy of the white-rot/brown-rot paradigm for wood decay fungi.</title>
        <authorList>
            <person name="Riley R."/>
            <person name="Salamov A.A."/>
            <person name="Brown D.W."/>
            <person name="Nagy L.G."/>
            <person name="Floudas D."/>
            <person name="Held B.W."/>
            <person name="Levasseur A."/>
            <person name="Lombard V."/>
            <person name="Morin E."/>
            <person name="Otillar R."/>
            <person name="Lindquist E.A."/>
            <person name="Sun H."/>
            <person name="LaButti K.M."/>
            <person name="Schmutz J."/>
            <person name="Jabbour D."/>
            <person name="Luo H."/>
            <person name="Baker S.E."/>
            <person name="Pisabarro A.G."/>
            <person name="Walton J.D."/>
            <person name="Blanchette R.A."/>
            <person name="Henrissat B."/>
            <person name="Martin F."/>
            <person name="Cullen D."/>
            <person name="Hibbett D.S."/>
            <person name="Grigoriev I.V."/>
        </authorList>
    </citation>
    <scope>NUCLEOTIDE SEQUENCE [LARGE SCALE GENOMIC DNA]</scope>
    <source>
        <strain evidence="10">MUCL 33604</strain>
    </source>
</reference>
<organism evidence="9 10">
    <name type="scientific">Jaapia argillacea MUCL 33604</name>
    <dbReference type="NCBI Taxonomy" id="933084"/>
    <lineage>
        <taxon>Eukaryota</taxon>
        <taxon>Fungi</taxon>
        <taxon>Dikarya</taxon>
        <taxon>Basidiomycota</taxon>
        <taxon>Agaricomycotina</taxon>
        <taxon>Agaricomycetes</taxon>
        <taxon>Agaricomycetidae</taxon>
        <taxon>Jaapiales</taxon>
        <taxon>Jaapiaceae</taxon>
        <taxon>Jaapia</taxon>
    </lineage>
</organism>
<keyword evidence="5" id="KW-0289">Folate biosynthesis</keyword>
<evidence type="ECO:0000256" key="3">
    <source>
        <dbReference type="ARBA" id="ARBA00005708"/>
    </source>
</evidence>
<gene>
    <name evidence="9" type="ORF">JAAARDRAFT_41925</name>
</gene>
<protein>
    <recommendedName>
        <fullName evidence="4">dihydroneopterin aldolase</fullName>
        <ecNumber evidence="4">4.1.2.25</ecNumber>
    </recommendedName>
    <alternativeName>
        <fullName evidence="7">7,8-dihydroneopterin aldolase</fullName>
    </alternativeName>
</protein>
<evidence type="ECO:0000256" key="2">
    <source>
        <dbReference type="ARBA" id="ARBA00005013"/>
    </source>
</evidence>
<dbReference type="EC" id="4.1.2.25" evidence="4"/>
<dbReference type="GO" id="GO:0046656">
    <property type="term" value="P:folic acid biosynthetic process"/>
    <property type="evidence" value="ECO:0007669"/>
    <property type="project" value="UniProtKB-KW"/>
</dbReference>
<dbReference type="GO" id="GO:0005737">
    <property type="term" value="C:cytoplasm"/>
    <property type="evidence" value="ECO:0007669"/>
    <property type="project" value="TreeGrafter"/>
</dbReference>
<feature type="domain" description="Dihydroneopterin aldolase/epimerase" evidence="8">
    <location>
        <begin position="140"/>
        <end position="244"/>
    </location>
</feature>
<dbReference type="AlphaFoldDB" id="A0A067P9W4"/>
<evidence type="ECO:0000313" key="9">
    <source>
        <dbReference type="EMBL" id="KDQ50615.1"/>
    </source>
</evidence>
<dbReference type="STRING" id="933084.A0A067P9W4"/>
<evidence type="ECO:0000256" key="7">
    <source>
        <dbReference type="ARBA" id="ARBA00032903"/>
    </source>
</evidence>
<dbReference type="OrthoDB" id="5425486at2759"/>
<dbReference type="SMART" id="SM00905">
    <property type="entry name" value="FolB"/>
    <property type="match status" value="2"/>
</dbReference>
<proteinExistence type="inferred from homology"/>
<keyword evidence="10" id="KW-1185">Reference proteome</keyword>
<dbReference type="InterPro" id="IPR006156">
    <property type="entry name" value="Dihydroneopterin_aldolase"/>
</dbReference>
<dbReference type="Gene3D" id="3.30.1130.10">
    <property type="match status" value="2"/>
</dbReference>
<evidence type="ECO:0000256" key="5">
    <source>
        <dbReference type="ARBA" id="ARBA00022909"/>
    </source>
</evidence>